<dbReference type="AlphaFoldDB" id="A0A644ZPK6"/>
<protein>
    <submittedName>
        <fullName evidence="1">Uncharacterized protein</fullName>
    </submittedName>
</protein>
<comment type="caution">
    <text evidence="1">The sequence shown here is derived from an EMBL/GenBank/DDBJ whole genome shotgun (WGS) entry which is preliminary data.</text>
</comment>
<gene>
    <name evidence="1" type="ORF">SDC9_89571</name>
</gene>
<name>A0A644ZPK6_9ZZZZ</name>
<reference evidence="1" key="1">
    <citation type="submission" date="2019-08" db="EMBL/GenBank/DDBJ databases">
        <authorList>
            <person name="Kucharzyk K."/>
            <person name="Murdoch R.W."/>
            <person name="Higgins S."/>
            <person name="Loffler F."/>
        </authorList>
    </citation>
    <scope>NUCLEOTIDE SEQUENCE</scope>
</reference>
<dbReference type="AntiFam" id="ANF00072">
    <property type="entry name" value="Shadow ORF (opposite TypA)"/>
</dbReference>
<sequence length="183" mass="19493">MRAQIDDAAEALALANGPGDGAAGHAQLALNFVEDVERVAHFAVHLVDEGDDGRVALAADLDQAAGLCFHTVGGVDHHQRRIHGRQHAVGVFGEVLVAGRVEQVDDVVAVAHLHHRRRHRDAALLFNFHPVGGGVAAGLAPLDGARDLDRAREQQQLFGQRGLTRVRVGDDGERTTAPGFWGV</sequence>
<organism evidence="1">
    <name type="scientific">bioreactor metagenome</name>
    <dbReference type="NCBI Taxonomy" id="1076179"/>
    <lineage>
        <taxon>unclassified sequences</taxon>
        <taxon>metagenomes</taxon>
        <taxon>ecological metagenomes</taxon>
    </lineage>
</organism>
<evidence type="ECO:0000313" key="1">
    <source>
        <dbReference type="EMBL" id="MPM42899.1"/>
    </source>
</evidence>
<dbReference type="EMBL" id="VSSQ01009901">
    <property type="protein sequence ID" value="MPM42899.1"/>
    <property type="molecule type" value="Genomic_DNA"/>
</dbReference>
<accession>A0A644ZPK6</accession>
<proteinExistence type="predicted"/>